<dbReference type="PRINTS" id="PR00080">
    <property type="entry name" value="SDRFAMILY"/>
</dbReference>
<dbReference type="PANTHER" id="PTHR43669">
    <property type="entry name" value="5-KETO-D-GLUCONATE 5-REDUCTASE"/>
    <property type="match status" value="1"/>
</dbReference>
<dbReference type="Gene3D" id="3.40.50.720">
    <property type="entry name" value="NAD(P)-binding Rossmann-like Domain"/>
    <property type="match status" value="1"/>
</dbReference>
<evidence type="ECO:0000313" key="4">
    <source>
        <dbReference type="EMBL" id="PJJ45195.1"/>
    </source>
</evidence>
<proteinExistence type="inferred from homology"/>
<keyword evidence="5" id="KW-1185">Reference proteome</keyword>
<evidence type="ECO:0000256" key="1">
    <source>
        <dbReference type="ARBA" id="ARBA00006484"/>
    </source>
</evidence>
<gene>
    <name evidence="4" type="ORF">ATK23_2453</name>
</gene>
<protein>
    <submittedName>
        <fullName evidence="4">Meso-butanediol dehydrogenase/(S,S)-butanediol dehydrogenase/diacetyl reductase</fullName>
    </submittedName>
</protein>
<evidence type="ECO:0000313" key="5">
    <source>
        <dbReference type="Proteomes" id="UP000229263"/>
    </source>
</evidence>
<dbReference type="InterPro" id="IPR036291">
    <property type="entry name" value="NAD(P)-bd_dom_sf"/>
</dbReference>
<reference evidence="4 5" key="1">
    <citation type="submission" date="2017-11" db="EMBL/GenBank/DDBJ databases">
        <title>Sequencing the genomes of 1000 actinobacteria strains.</title>
        <authorList>
            <person name="Klenk H.-P."/>
        </authorList>
    </citation>
    <scope>NUCLEOTIDE SEQUENCE [LARGE SCALE GENOMIC DNA]</scope>
    <source>
        <strain evidence="4 5">DSM 12798</strain>
    </source>
</reference>
<dbReference type="Proteomes" id="UP000229263">
    <property type="component" value="Unassembled WGS sequence"/>
</dbReference>
<dbReference type="InterPro" id="IPR002347">
    <property type="entry name" value="SDR_fam"/>
</dbReference>
<dbReference type="PRINTS" id="PR00081">
    <property type="entry name" value="GDHRDH"/>
</dbReference>
<accession>A0ABX4N2H5</accession>
<dbReference type="Pfam" id="PF13561">
    <property type="entry name" value="adh_short_C2"/>
    <property type="match status" value="1"/>
</dbReference>
<comment type="similarity">
    <text evidence="1">Belongs to the short-chain dehydrogenases/reductases (SDR) family.</text>
</comment>
<sequence>MQTLSGRTIIVTGGGSGIGAAIARGLAEHDVRVGIADIDLDAANQVAAEVRANGGQAHAVKFDVTNRESVAAGIAEVVSKFGNLYAMVNNAGISAEVPFLDATEKDWNSTMTVNGLGVLLCMQEAAKVFIKQGQGGRIINTTSITAKNASANFAPYAASKSAVSSLIQSGARALAPHNIRVTGFAPGIVDTHLWKGIQQDNITRQLKMENYAKQILVGRVAVPQDLVPTVLFLVSSGADYLTGQVITVDGGMVLS</sequence>
<dbReference type="SMART" id="SM00822">
    <property type="entry name" value="PKS_KR"/>
    <property type="match status" value="1"/>
</dbReference>
<comment type="caution">
    <text evidence="4">The sequence shown here is derived from an EMBL/GenBank/DDBJ whole genome shotgun (WGS) entry which is preliminary data.</text>
</comment>
<evidence type="ECO:0000259" key="3">
    <source>
        <dbReference type="SMART" id="SM00822"/>
    </source>
</evidence>
<name>A0ABX4N2H5_9MICC</name>
<keyword evidence="2" id="KW-0560">Oxidoreductase</keyword>
<dbReference type="InterPro" id="IPR020904">
    <property type="entry name" value="Sc_DH/Rdtase_CS"/>
</dbReference>
<organism evidence="4 5">
    <name type="scientific">Glutamicibacter mysorens</name>
    <dbReference type="NCBI Taxonomy" id="257984"/>
    <lineage>
        <taxon>Bacteria</taxon>
        <taxon>Bacillati</taxon>
        <taxon>Actinomycetota</taxon>
        <taxon>Actinomycetes</taxon>
        <taxon>Micrococcales</taxon>
        <taxon>Micrococcaceae</taxon>
        <taxon>Glutamicibacter</taxon>
    </lineage>
</organism>
<dbReference type="PROSITE" id="PS00061">
    <property type="entry name" value="ADH_SHORT"/>
    <property type="match status" value="1"/>
</dbReference>
<feature type="domain" description="Ketoreductase" evidence="3">
    <location>
        <begin position="7"/>
        <end position="197"/>
    </location>
</feature>
<evidence type="ECO:0000256" key="2">
    <source>
        <dbReference type="ARBA" id="ARBA00023002"/>
    </source>
</evidence>
<dbReference type="RefSeq" id="WP_066142386.1">
    <property type="nucleotide sequence ID" value="NZ_PGEY01000001.1"/>
</dbReference>
<dbReference type="SUPFAM" id="SSF51735">
    <property type="entry name" value="NAD(P)-binding Rossmann-fold domains"/>
    <property type="match status" value="1"/>
</dbReference>
<dbReference type="PANTHER" id="PTHR43669:SF8">
    <property type="entry name" value="SHORT-CHAIN TYPE DEHYDROGENASE_REDUCTASE-RELATED"/>
    <property type="match status" value="1"/>
</dbReference>
<dbReference type="InterPro" id="IPR057326">
    <property type="entry name" value="KR_dom"/>
</dbReference>
<dbReference type="EMBL" id="PGEY01000001">
    <property type="protein sequence ID" value="PJJ45195.1"/>
    <property type="molecule type" value="Genomic_DNA"/>
</dbReference>